<sequence length="180" mass="19448">MVGASINMRWEVPVQRRTARTGLNLIGDDLRASQSAASVLEAWLGAGAVTCHACLPCLSGGNSRARDWLGVTSRPTRSDALSSKLHHFFKCKASAHFLSFHPHLCPSSFFPSPPQLLGLRLKGATSSASHWFNLSLFLILFSEPPPLSHASGFSPHPLLLSLLRVPRWHSTGSFPATSVA</sequence>
<organism evidence="1 2">
    <name type="scientific">Aspergillus piperis CBS 112811</name>
    <dbReference type="NCBI Taxonomy" id="1448313"/>
    <lineage>
        <taxon>Eukaryota</taxon>
        <taxon>Fungi</taxon>
        <taxon>Dikarya</taxon>
        <taxon>Ascomycota</taxon>
        <taxon>Pezizomycotina</taxon>
        <taxon>Eurotiomycetes</taxon>
        <taxon>Eurotiomycetidae</taxon>
        <taxon>Eurotiales</taxon>
        <taxon>Aspergillaceae</taxon>
        <taxon>Aspergillus</taxon>
        <taxon>Aspergillus subgen. Circumdati</taxon>
    </lineage>
</organism>
<evidence type="ECO:0000313" key="2">
    <source>
        <dbReference type="Proteomes" id="UP000249526"/>
    </source>
</evidence>
<dbReference type="EMBL" id="KZ825066">
    <property type="protein sequence ID" value="RAH56285.1"/>
    <property type="molecule type" value="Genomic_DNA"/>
</dbReference>
<keyword evidence="2" id="KW-1185">Reference proteome</keyword>
<dbReference type="GeneID" id="37168951"/>
<dbReference type="RefSeq" id="XP_025514207.1">
    <property type="nucleotide sequence ID" value="XM_025665549.1"/>
</dbReference>
<name>A0A8G1VL20_9EURO</name>
<accession>A0A8G1VL20</accession>
<dbReference type="Proteomes" id="UP000249526">
    <property type="component" value="Unassembled WGS sequence"/>
</dbReference>
<reference evidence="1 2" key="1">
    <citation type="submission" date="2018-02" db="EMBL/GenBank/DDBJ databases">
        <title>The genomes of Aspergillus section Nigri reveals drivers in fungal speciation.</title>
        <authorList>
            <consortium name="DOE Joint Genome Institute"/>
            <person name="Vesth T.C."/>
            <person name="Nybo J."/>
            <person name="Theobald S."/>
            <person name="Brandl J."/>
            <person name="Frisvad J.C."/>
            <person name="Nielsen K.F."/>
            <person name="Lyhne E.K."/>
            <person name="Kogle M.E."/>
            <person name="Kuo A."/>
            <person name="Riley R."/>
            <person name="Clum A."/>
            <person name="Nolan M."/>
            <person name="Lipzen A."/>
            <person name="Salamov A."/>
            <person name="Henrissat B."/>
            <person name="Wiebenga A."/>
            <person name="De vries R.P."/>
            <person name="Grigoriev I.V."/>
            <person name="Mortensen U.H."/>
            <person name="Andersen M.R."/>
            <person name="Baker S.E."/>
        </authorList>
    </citation>
    <scope>NUCLEOTIDE SEQUENCE [LARGE SCALE GENOMIC DNA]</scope>
    <source>
        <strain evidence="1 2">CBS 112811</strain>
    </source>
</reference>
<proteinExistence type="predicted"/>
<protein>
    <submittedName>
        <fullName evidence="1">Uncharacterized protein</fullName>
    </submittedName>
</protein>
<dbReference type="AlphaFoldDB" id="A0A8G1VL20"/>
<evidence type="ECO:0000313" key="1">
    <source>
        <dbReference type="EMBL" id="RAH56285.1"/>
    </source>
</evidence>
<gene>
    <name evidence="1" type="ORF">BO85DRAFT_63949</name>
</gene>